<comment type="caution">
    <text evidence="10">The sequence shown here is derived from an EMBL/GenBank/DDBJ whole genome shotgun (WGS) entry which is preliminary data.</text>
</comment>
<dbReference type="Proteomes" id="UP001470230">
    <property type="component" value="Unassembled WGS sequence"/>
</dbReference>
<dbReference type="SUPFAM" id="SSF52540">
    <property type="entry name" value="P-loop containing nucleoside triphosphate hydrolases"/>
    <property type="match status" value="2"/>
</dbReference>
<keyword evidence="5" id="KW-1278">Translocase</keyword>
<dbReference type="PANTHER" id="PTHR30612:SF0">
    <property type="entry name" value="CHLOROPLAST PROTEIN-TRANSPORTING ATPASE"/>
    <property type="match status" value="1"/>
</dbReference>
<feature type="domain" description="SecA family profile" evidence="9">
    <location>
        <begin position="258"/>
        <end position="890"/>
    </location>
</feature>
<dbReference type="PANTHER" id="PTHR30612">
    <property type="entry name" value="SECA INNER MEMBRANE COMPONENT OF SEC PROTEIN SECRETION SYSTEM"/>
    <property type="match status" value="1"/>
</dbReference>
<dbReference type="Pfam" id="PF21090">
    <property type="entry name" value="P-loop_SecA"/>
    <property type="match status" value="1"/>
</dbReference>
<organism evidence="10 11">
    <name type="scientific">Tritrichomonas musculus</name>
    <dbReference type="NCBI Taxonomy" id="1915356"/>
    <lineage>
        <taxon>Eukaryota</taxon>
        <taxon>Metamonada</taxon>
        <taxon>Parabasalia</taxon>
        <taxon>Tritrichomonadida</taxon>
        <taxon>Tritrichomonadidae</taxon>
        <taxon>Tritrichomonas</taxon>
    </lineage>
</organism>
<gene>
    <name evidence="10" type="ORF">M9Y10_026346</name>
</gene>
<evidence type="ECO:0000256" key="6">
    <source>
        <dbReference type="ARBA" id="ARBA00023010"/>
    </source>
</evidence>
<protein>
    <recommendedName>
        <fullName evidence="9">SecA family profile domain-containing protein</fullName>
    </recommendedName>
</protein>
<evidence type="ECO:0000256" key="7">
    <source>
        <dbReference type="ARBA" id="ARBA00023136"/>
    </source>
</evidence>
<accession>A0ABR2H7E2</accession>
<evidence type="ECO:0000256" key="1">
    <source>
        <dbReference type="ARBA" id="ARBA00022448"/>
    </source>
</evidence>
<dbReference type="InterPro" id="IPR027417">
    <property type="entry name" value="P-loop_NTPase"/>
</dbReference>
<proteinExistence type="predicted"/>
<dbReference type="PROSITE" id="PS51196">
    <property type="entry name" value="SECA_MOTOR_DEAD"/>
    <property type="match status" value="1"/>
</dbReference>
<evidence type="ECO:0000313" key="11">
    <source>
        <dbReference type="Proteomes" id="UP001470230"/>
    </source>
</evidence>
<keyword evidence="7 8" id="KW-0472">Membrane</keyword>
<reference evidence="10 11" key="1">
    <citation type="submission" date="2024-04" db="EMBL/GenBank/DDBJ databases">
        <title>Tritrichomonas musculus Genome.</title>
        <authorList>
            <person name="Alves-Ferreira E."/>
            <person name="Grigg M."/>
            <person name="Lorenzi H."/>
            <person name="Galac M."/>
        </authorList>
    </citation>
    <scope>NUCLEOTIDE SEQUENCE [LARGE SCALE GENOMIC DNA]</scope>
    <source>
        <strain evidence="10 11">EAF2021</strain>
    </source>
</reference>
<evidence type="ECO:0000313" key="10">
    <source>
        <dbReference type="EMBL" id="KAK8842119.1"/>
    </source>
</evidence>
<keyword evidence="8" id="KW-0812">Transmembrane</keyword>
<name>A0ABR2H7E2_9EUKA</name>
<evidence type="ECO:0000256" key="8">
    <source>
        <dbReference type="SAM" id="Phobius"/>
    </source>
</evidence>
<keyword evidence="4" id="KW-0653">Protein transport</keyword>
<dbReference type="Pfam" id="PF07517">
    <property type="entry name" value="SecA_DEAD"/>
    <property type="match status" value="1"/>
</dbReference>
<evidence type="ECO:0000256" key="5">
    <source>
        <dbReference type="ARBA" id="ARBA00022967"/>
    </source>
</evidence>
<dbReference type="InterPro" id="IPR044722">
    <property type="entry name" value="SecA_SF2_C"/>
</dbReference>
<feature type="transmembrane region" description="Helical" evidence="8">
    <location>
        <begin position="1207"/>
        <end position="1227"/>
    </location>
</feature>
<keyword evidence="6" id="KW-0811">Translocation</keyword>
<keyword evidence="1" id="KW-0813">Transport</keyword>
<keyword evidence="3" id="KW-0067">ATP-binding</keyword>
<dbReference type="Gene3D" id="3.40.50.300">
    <property type="entry name" value="P-loop containing nucleotide triphosphate hydrolases"/>
    <property type="match status" value="2"/>
</dbReference>
<dbReference type="InterPro" id="IPR000185">
    <property type="entry name" value="SecA"/>
</dbReference>
<evidence type="ECO:0000259" key="9">
    <source>
        <dbReference type="PROSITE" id="PS51196"/>
    </source>
</evidence>
<keyword evidence="2" id="KW-0547">Nucleotide-binding</keyword>
<evidence type="ECO:0000256" key="4">
    <source>
        <dbReference type="ARBA" id="ARBA00022927"/>
    </source>
</evidence>
<dbReference type="EMBL" id="JAPFFF010000039">
    <property type="protein sequence ID" value="KAK8842119.1"/>
    <property type="molecule type" value="Genomic_DNA"/>
</dbReference>
<feature type="transmembrane region" description="Helical" evidence="8">
    <location>
        <begin position="1345"/>
        <end position="1366"/>
    </location>
</feature>
<keyword evidence="11" id="KW-1185">Reference proteome</keyword>
<dbReference type="InterPro" id="IPR011115">
    <property type="entry name" value="SecA_DEAD"/>
</dbReference>
<evidence type="ECO:0000256" key="3">
    <source>
        <dbReference type="ARBA" id="ARBA00022840"/>
    </source>
</evidence>
<sequence>MKNDDINSLLFEVNLFASINLTLILCISNFLDNKTTTDSKNKITDDSDSKITKFDELIQIFYIHPFAEIHVTYDSAEYNELFSKFVKTIDEKYEEFNSYFYFYVRYFETDIEYFKTPVFTKFDKSAQKIELNNLLQQLKKKPRFNLTRFNESIEELFKKSNFKKVNESKHGVVPEICQDGFGNDQIKIILSDISVFEKEDPKQQSFSCDFSNDENFKSFAYISTEDFLFFEKQRVKAKFVKYFTGKRKEKITKFLNFTDIHFINPGLYVDDQLSMFKIKENLKAACKRIIKKLNKGYTPIKEDDLSHKNKKKNDPIFDEEFINALCAYKQHHDSQNSIKFEYHLSQIYSAYEMAQSSLIEFPGDSGVVYQIPTGEGKTAIILLIAAVLAKMKKIVHIVSSNVYLTNRDYNESYQYFKNIGIRSTALLHYNEVPIYSKQKLAPYIRVDNYGREFFGEELFNNSMNINFSVCDKSKNAQIIFSTITNFECYYLYMSEKRNGSFDDYYRNAVLIIDEADSILIDEITNGTIISKPLKSNSQKVLTFAYKEYLKNNQIEKEELLSLLKNKFSECANIEPEDVDLMLKEIRLVNDENSIFVYGKKYLFKPKIVTIKKPGQKDINEIHKEIIPFDYDNKGILEENKQYGGFIEQFISIKEMLNRKDEKIDYKDISLNYMYISHPIYIKLYGKVFGLTGTIGDSYDRELILKHYKLATKIMPKEHPYRCYHFPVTLFDDIKERNSNIVNEIIAFHKRGFPVLVIFFSPDEINSIKKLIKEQDPVAESFIKIYDGKDMKIKPSEDAGKIGAITLGTNVCGRGTHIEVDKKHLHVIISFYSSNKRAIHQAFGRTARKNNFGSVHIICQRKEFNLSFKYFDDKEEEYLQKLNFIRTIQKQFIDEFRQKRNWIFNANINYTKKFSLEERQVMRSTKLNVNRKTAFDFKYPICMDYQSFLDFQAQKIFSLYNCPNCKYTWQIFQQYVREMILQSWSIFINKTDIYLNSEPNKIQDIIGNLKEGKNKLVASLKEYLPDENDKTDIFESFYHIFKKVNTRYQPCLHKILPSFDSEKGDSEIIKKSSFLSRICLEFRPFMFCRSGSRIKQLLKKGDKTSYFQDPELNFIRKETGKLFSITNTIDSFFDMIFDIFNDFLEDKINFKFFLRRTLSGCEFGICYEFEEDENEEEEEIDIDDYKNCMFDKKLILVFSININSTVPFLAGVLVFLIIYLVSIINNIINIVKSLIKGLEVIGSHLIKFLLKFLMETQMNDIIEDALDQVIDRLKSNIDEMLLRIKDKDNLKFYYIIKMLSDIMVNKMTDKIDDVGGNLTEKISRKFSKQFTKLGKLEGKAKEGLTFIFKIGFLLVLLLATHMLNFHFNFQFNKKLNYNSEIKKSAKNLKENHDQHSIQSYVDKNSGMVEVKINPKPKLAKMQLDLAPELQNFVNQLLEDPK</sequence>
<evidence type="ECO:0000256" key="2">
    <source>
        <dbReference type="ARBA" id="ARBA00022741"/>
    </source>
</evidence>
<dbReference type="InterPro" id="IPR014018">
    <property type="entry name" value="SecA_motor_DEAD"/>
</dbReference>
<keyword evidence="8" id="KW-1133">Transmembrane helix</keyword>